<feature type="compositionally biased region" description="Low complexity" evidence="1">
    <location>
        <begin position="98"/>
        <end position="109"/>
    </location>
</feature>
<keyword evidence="2" id="KW-0732">Signal</keyword>
<feature type="region of interest" description="Disordered" evidence="1">
    <location>
        <begin position="30"/>
        <end position="49"/>
    </location>
</feature>
<dbReference type="RefSeq" id="XP_014669154.1">
    <property type="nucleotide sequence ID" value="XM_014813668.1"/>
</dbReference>
<feature type="signal peptide" evidence="2">
    <location>
        <begin position="1"/>
        <end position="18"/>
    </location>
</feature>
<dbReference type="Proteomes" id="UP000695022">
    <property type="component" value="Unplaced"/>
</dbReference>
<organism evidence="3 4">
    <name type="scientific">Priapulus caudatus</name>
    <name type="common">Priapulid worm</name>
    <dbReference type="NCBI Taxonomy" id="37621"/>
    <lineage>
        <taxon>Eukaryota</taxon>
        <taxon>Metazoa</taxon>
        <taxon>Ecdysozoa</taxon>
        <taxon>Scalidophora</taxon>
        <taxon>Priapulida</taxon>
        <taxon>Priapulimorpha</taxon>
        <taxon>Priapulimorphida</taxon>
        <taxon>Priapulidae</taxon>
        <taxon>Priapulus</taxon>
    </lineage>
</organism>
<keyword evidence="3" id="KW-1185">Reference proteome</keyword>
<sequence length="178" mass="18007">MLMLLLLLAVLQCIEVDMVKVELPEAPPSPLGANTAPSSNASNASSPTHEDFVMVPADMQSDHSASSLTSRGSAKKLDSAACRSRSATPPVRTDVNVSPALGGAPSPKASSPPRPSNLHFNNSPPPSSAAAGAVVSAPIPVPSQVQNYVKMQSSSHFGSAPRIDAAAAAAAGPTHQVA</sequence>
<evidence type="ECO:0000313" key="3">
    <source>
        <dbReference type="Proteomes" id="UP000695022"/>
    </source>
</evidence>
<dbReference type="GeneID" id="106810353"/>
<name>A0ABM1EAD3_PRICU</name>
<protein>
    <submittedName>
        <fullName evidence="4">Serine/threonine-protein kinase ULK1-like</fullName>
    </submittedName>
</protein>
<feature type="region of interest" description="Disordered" evidence="1">
    <location>
        <begin position="58"/>
        <end position="133"/>
    </location>
</feature>
<feature type="compositionally biased region" description="Low complexity" evidence="1">
    <location>
        <begin position="33"/>
        <end position="47"/>
    </location>
</feature>
<evidence type="ECO:0000256" key="1">
    <source>
        <dbReference type="SAM" id="MobiDB-lite"/>
    </source>
</evidence>
<feature type="chain" id="PRO_5046338136" evidence="2">
    <location>
        <begin position="19"/>
        <end position="178"/>
    </location>
</feature>
<gene>
    <name evidence="4" type="primary">LOC106810353</name>
</gene>
<evidence type="ECO:0000313" key="4">
    <source>
        <dbReference type="RefSeq" id="XP_014669154.1"/>
    </source>
</evidence>
<proteinExistence type="predicted"/>
<reference evidence="4" key="1">
    <citation type="submission" date="2025-08" db="UniProtKB">
        <authorList>
            <consortium name="RefSeq"/>
        </authorList>
    </citation>
    <scope>IDENTIFICATION</scope>
</reference>
<feature type="compositionally biased region" description="Polar residues" evidence="1">
    <location>
        <begin position="62"/>
        <end position="72"/>
    </location>
</feature>
<evidence type="ECO:0000256" key="2">
    <source>
        <dbReference type="SAM" id="SignalP"/>
    </source>
</evidence>
<accession>A0ABM1EAD3</accession>